<feature type="transmembrane region" description="Helical" evidence="7">
    <location>
        <begin position="216"/>
        <end position="236"/>
    </location>
</feature>
<gene>
    <name evidence="8" type="ORF">IFM89_005388</name>
</gene>
<feature type="transmembrane region" description="Helical" evidence="7">
    <location>
        <begin position="68"/>
        <end position="90"/>
    </location>
</feature>
<dbReference type="GO" id="GO:0016020">
    <property type="term" value="C:membrane"/>
    <property type="evidence" value="ECO:0007669"/>
    <property type="project" value="UniProtKB-SubCell"/>
</dbReference>
<evidence type="ECO:0000313" key="8">
    <source>
        <dbReference type="EMBL" id="KAF9623803.1"/>
    </source>
</evidence>
<dbReference type="PANTHER" id="PTHR11654">
    <property type="entry name" value="OLIGOPEPTIDE TRANSPORTER-RELATED"/>
    <property type="match status" value="1"/>
</dbReference>
<dbReference type="OrthoDB" id="8904098at2759"/>
<dbReference type="EMBL" id="JADFTS010000001">
    <property type="protein sequence ID" value="KAF9623803.1"/>
    <property type="molecule type" value="Genomic_DNA"/>
</dbReference>
<feature type="transmembrane region" description="Helical" evidence="7">
    <location>
        <begin position="188"/>
        <end position="210"/>
    </location>
</feature>
<dbReference type="Gene3D" id="1.20.1250.20">
    <property type="entry name" value="MFS general substrate transporter like domains"/>
    <property type="match status" value="1"/>
</dbReference>
<organism evidence="8 9">
    <name type="scientific">Coptis chinensis</name>
    <dbReference type="NCBI Taxonomy" id="261450"/>
    <lineage>
        <taxon>Eukaryota</taxon>
        <taxon>Viridiplantae</taxon>
        <taxon>Streptophyta</taxon>
        <taxon>Embryophyta</taxon>
        <taxon>Tracheophyta</taxon>
        <taxon>Spermatophyta</taxon>
        <taxon>Magnoliopsida</taxon>
        <taxon>Ranunculales</taxon>
        <taxon>Ranunculaceae</taxon>
        <taxon>Coptidoideae</taxon>
        <taxon>Coptis</taxon>
    </lineage>
</organism>
<dbReference type="AlphaFoldDB" id="A0A835IYC5"/>
<evidence type="ECO:0000256" key="1">
    <source>
        <dbReference type="ARBA" id="ARBA00004141"/>
    </source>
</evidence>
<sequence length="314" mass="34152">MEEGHQLERWEGYVNWRNKPALRGHHGGMLAASFVLVVEILENLAFLANASNLVLYLSKFMHFSPSYSANHVTNFMGTAFLLALLGGFFSDAFLTTYHIYLISAVIEFLGLVILTLQAHLPSLKPPTCKPVTTGISCQEATGPKAMMLFGGLYLIALGVGGIKGSLATHGAEQLDESTPQGRKQRSTFFNYFVFCLAFGALIAVTLVVWMEDNMGWEWGFGISTATIFLSIPIFLLGSATYRNKVPTGSPLTTIAKVLAAAMLNTCISRSSSNAVASMATSPAYQIECTEVEDKAKEEIPTKTKRRASSSLTKQ</sequence>
<proteinExistence type="inferred from homology"/>
<dbReference type="SUPFAM" id="SSF103473">
    <property type="entry name" value="MFS general substrate transporter"/>
    <property type="match status" value="1"/>
</dbReference>
<evidence type="ECO:0000256" key="6">
    <source>
        <dbReference type="SAM" id="MobiDB-lite"/>
    </source>
</evidence>
<evidence type="ECO:0000256" key="3">
    <source>
        <dbReference type="ARBA" id="ARBA00022692"/>
    </source>
</evidence>
<dbReference type="Pfam" id="PF00854">
    <property type="entry name" value="PTR2"/>
    <property type="match status" value="1"/>
</dbReference>
<feature type="transmembrane region" description="Helical" evidence="7">
    <location>
        <begin position="27"/>
        <end position="48"/>
    </location>
</feature>
<comment type="similarity">
    <text evidence="2">Belongs to the major facilitator superfamily. Proton-dependent oligopeptide transporter (POT/PTR) (TC 2.A.17) family.</text>
</comment>
<keyword evidence="5 7" id="KW-0472">Membrane</keyword>
<evidence type="ECO:0000256" key="7">
    <source>
        <dbReference type="SAM" id="Phobius"/>
    </source>
</evidence>
<keyword evidence="3 7" id="KW-0812">Transmembrane</keyword>
<comment type="caution">
    <text evidence="8">The sequence shown here is derived from an EMBL/GenBank/DDBJ whole genome shotgun (WGS) entry which is preliminary data.</text>
</comment>
<keyword evidence="9" id="KW-1185">Reference proteome</keyword>
<evidence type="ECO:0000256" key="4">
    <source>
        <dbReference type="ARBA" id="ARBA00022989"/>
    </source>
</evidence>
<reference evidence="8 9" key="1">
    <citation type="submission" date="2020-10" db="EMBL/GenBank/DDBJ databases">
        <title>The Coptis chinensis genome and diversification of protoberbering-type alkaloids.</title>
        <authorList>
            <person name="Wang B."/>
            <person name="Shu S."/>
            <person name="Song C."/>
            <person name="Liu Y."/>
        </authorList>
    </citation>
    <scope>NUCLEOTIDE SEQUENCE [LARGE SCALE GENOMIC DNA]</scope>
    <source>
        <strain evidence="8">HL-2020</strain>
        <tissue evidence="8">Leaf</tissue>
    </source>
</reference>
<name>A0A835IYC5_9MAGN</name>
<feature type="transmembrane region" description="Helical" evidence="7">
    <location>
        <begin position="146"/>
        <end position="167"/>
    </location>
</feature>
<dbReference type="GO" id="GO:0022857">
    <property type="term" value="F:transmembrane transporter activity"/>
    <property type="evidence" value="ECO:0007669"/>
    <property type="project" value="InterPro"/>
</dbReference>
<dbReference type="InterPro" id="IPR036259">
    <property type="entry name" value="MFS_trans_sf"/>
</dbReference>
<feature type="transmembrane region" description="Helical" evidence="7">
    <location>
        <begin position="97"/>
        <end position="116"/>
    </location>
</feature>
<evidence type="ECO:0000313" key="9">
    <source>
        <dbReference type="Proteomes" id="UP000631114"/>
    </source>
</evidence>
<comment type="subcellular location">
    <subcellularLocation>
        <location evidence="1">Membrane</location>
        <topology evidence="1">Multi-pass membrane protein</topology>
    </subcellularLocation>
</comment>
<feature type="region of interest" description="Disordered" evidence="6">
    <location>
        <begin position="295"/>
        <end position="314"/>
    </location>
</feature>
<evidence type="ECO:0000256" key="2">
    <source>
        <dbReference type="ARBA" id="ARBA00005982"/>
    </source>
</evidence>
<accession>A0A835IYC5</accession>
<protein>
    <submittedName>
        <fullName evidence="8">Uncharacterized protein</fullName>
    </submittedName>
</protein>
<keyword evidence="4 7" id="KW-1133">Transmembrane helix</keyword>
<dbReference type="Proteomes" id="UP000631114">
    <property type="component" value="Unassembled WGS sequence"/>
</dbReference>
<dbReference type="InterPro" id="IPR000109">
    <property type="entry name" value="POT_fam"/>
</dbReference>
<evidence type="ECO:0000256" key="5">
    <source>
        <dbReference type="ARBA" id="ARBA00023136"/>
    </source>
</evidence>